<reference evidence="1 2" key="1">
    <citation type="submission" date="2019-11" db="EMBL/GenBank/DDBJ databases">
        <title>Genome sequences of 17 halophilic strains isolated from different environments.</title>
        <authorList>
            <person name="Furrow R.E."/>
        </authorList>
    </citation>
    <scope>NUCLEOTIDE SEQUENCE [LARGE SCALE GENOMIC DNA]</scope>
    <source>
        <strain evidence="1 2">22514_16_FS</strain>
    </source>
</reference>
<sequence>MHNDEIRSDLNPICNSLFLKEKQLKATYSNQEAIHNMKEYILHSTTPCELRYGLEYLYLNGFFHELPQLIDINLASSYAVNQQWGWVYQLLLERYRDQTDPNVFLAKVATIHPLEDHMAFLKTLMHIYGNNALHRYNVFGLYLDDIQEYLRNMDNNFLKDLFQFRVDEVLFHYHWKRNELVISRKYAFRLINHFHNDYKVGLIHNVLAYTYIFESYEQAMYHAQQALYLSQNCPFKDLEYLVTQNTIPFVSSIHEKAEGITSEDKGEIAHLAIARGVVEEAIQYLRSFSNLSPFKEYYLGKAEQNMDLLQRSYNRFIQEQSDYFFARLPLNEMQKIKRNCKN</sequence>
<dbReference type="AlphaFoldDB" id="A0A6I5A5R0"/>
<organism evidence="1 2">
    <name type="scientific">Pontibacillus yanchengensis</name>
    <dbReference type="NCBI Taxonomy" id="462910"/>
    <lineage>
        <taxon>Bacteria</taxon>
        <taxon>Bacillati</taxon>
        <taxon>Bacillota</taxon>
        <taxon>Bacilli</taxon>
        <taxon>Bacillales</taxon>
        <taxon>Bacillaceae</taxon>
        <taxon>Pontibacillus</taxon>
    </lineage>
</organism>
<evidence type="ECO:0008006" key="3">
    <source>
        <dbReference type="Google" id="ProtNLM"/>
    </source>
</evidence>
<dbReference type="Proteomes" id="UP000468638">
    <property type="component" value="Unassembled WGS sequence"/>
</dbReference>
<dbReference type="Pfam" id="PF22871">
    <property type="entry name" value="AimR"/>
    <property type="match status" value="1"/>
</dbReference>
<comment type="caution">
    <text evidence="1">The sequence shown here is derived from an EMBL/GenBank/DDBJ whole genome shotgun (WGS) entry which is preliminary data.</text>
</comment>
<dbReference type="NCBIfam" id="NF038310">
    <property type="entry name" value="lysogeny_AimR"/>
    <property type="match status" value="1"/>
</dbReference>
<evidence type="ECO:0000313" key="2">
    <source>
        <dbReference type="Proteomes" id="UP000468638"/>
    </source>
</evidence>
<protein>
    <recommendedName>
        <fullName evidence="3">Tetratricopeptide repeat protein</fullName>
    </recommendedName>
</protein>
<gene>
    <name evidence="1" type="ORF">GLW05_19210</name>
</gene>
<dbReference type="RefSeq" id="WP_160910196.1">
    <property type="nucleotide sequence ID" value="NZ_WMEQ01000020.1"/>
</dbReference>
<name>A0A6I5A5R0_9BACI</name>
<dbReference type="InterPro" id="IPR047705">
    <property type="entry name" value="AimR-like"/>
</dbReference>
<dbReference type="OrthoDB" id="2692106at2"/>
<proteinExistence type="predicted"/>
<evidence type="ECO:0000313" key="1">
    <source>
        <dbReference type="EMBL" id="MYL35711.1"/>
    </source>
</evidence>
<accession>A0A6I5A5R0</accession>
<dbReference type="EMBL" id="WMEQ01000020">
    <property type="protein sequence ID" value="MYL35711.1"/>
    <property type="molecule type" value="Genomic_DNA"/>
</dbReference>